<organism evidence="2">
    <name type="scientific">uncultured Caudovirales phage</name>
    <dbReference type="NCBI Taxonomy" id="2100421"/>
    <lineage>
        <taxon>Viruses</taxon>
        <taxon>Duplodnaviria</taxon>
        <taxon>Heunggongvirae</taxon>
        <taxon>Uroviricota</taxon>
        <taxon>Caudoviricetes</taxon>
        <taxon>Peduoviridae</taxon>
        <taxon>Maltschvirus</taxon>
        <taxon>Maltschvirus maltsch</taxon>
    </lineage>
</organism>
<proteinExistence type="predicted"/>
<sequence>MSEQSYDNTNRGAIFKNDNKTSDNHPDYKGTINVDGVDKQIALWLKTSKDGSKKFFSAAISNPYVKDEQISTVKPIADVIDTEGDDLPF</sequence>
<name>A0A6J5N5R7_9CAUD</name>
<protein>
    <recommendedName>
        <fullName evidence="3">DUF736 domain-containing protein</fullName>
    </recommendedName>
</protein>
<gene>
    <name evidence="2" type="ORF">UFOVP633_5</name>
</gene>
<feature type="compositionally biased region" description="Polar residues" evidence="1">
    <location>
        <begin position="1"/>
        <end position="11"/>
    </location>
</feature>
<evidence type="ECO:0000256" key="1">
    <source>
        <dbReference type="SAM" id="MobiDB-lite"/>
    </source>
</evidence>
<feature type="compositionally biased region" description="Basic and acidic residues" evidence="1">
    <location>
        <begin position="17"/>
        <end position="28"/>
    </location>
</feature>
<accession>A0A6J5N5R7</accession>
<dbReference type="EMBL" id="LR796610">
    <property type="protein sequence ID" value="CAB4154103.1"/>
    <property type="molecule type" value="Genomic_DNA"/>
</dbReference>
<reference evidence="2" key="1">
    <citation type="submission" date="2020-04" db="EMBL/GenBank/DDBJ databases">
        <authorList>
            <person name="Chiriac C."/>
            <person name="Salcher M."/>
            <person name="Ghai R."/>
            <person name="Kavagutti S V."/>
        </authorList>
    </citation>
    <scope>NUCLEOTIDE SEQUENCE</scope>
</reference>
<evidence type="ECO:0000313" key="2">
    <source>
        <dbReference type="EMBL" id="CAB4154103.1"/>
    </source>
</evidence>
<evidence type="ECO:0008006" key="3">
    <source>
        <dbReference type="Google" id="ProtNLM"/>
    </source>
</evidence>
<feature type="region of interest" description="Disordered" evidence="1">
    <location>
        <begin position="1"/>
        <end position="29"/>
    </location>
</feature>